<accession>B5HG98</accession>
<evidence type="ECO:0000313" key="1">
    <source>
        <dbReference type="EMBL" id="EDY65859.1"/>
    </source>
</evidence>
<dbReference type="EMBL" id="CM000950">
    <property type="protein sequence ID" value="EDY65859.1"/>
    <property type="molecule type" value="Genomic_DNA"/>
</dbReference>
<organism evidence="1 2">
    <name type="scientific">Streptomyces pristinaespiralis (strain ATCC 25486 / DSM 40338 / CBS 914.69 / JCM 4507 / KCC S-0507 / NBRC 13074 / NRRL 2958 / 5647)</name>
    <dbReference type="NCBI Taxonomy" id="457429"/>
    <lineage>
        <taxon>Bacteria</taxon>
        <taxon>Bacillati</taxon>
        <taxon>Actinomycetota</taxon>
        <taxon>Actinomycetes</taxon>
        <taxon>Kitasatosporales</taxon>
        <taxon>Streptomycetaceae</taxon>
        <taxon>Streptomyces</taxon>
    </lineage>
</organism>
<reference evidence="2" key="2">
    <citation type="submission" date="2009-10" db="EMBL/GenBank/DDBJ databases">
        <title>The genome sequence of Streptomyces pristinaespiralis strain ATCC 25486.</title>
        <authorList>
            <consortium name="The Broad Institute Genome Sequencing Platform"/>
            <consortium name="Broad Institute Microbial Sequencing Center"/>
            <person name="Fischbach M."/>
            <person name="Godfrey P."/>
            <person name="Ward D."/>
            <person name="Young S."/>
            <person name="Zeng Q."/>
            <person name="Koehrsen M."/>
            <person name="Alvarado L."/>
            <person name="Berlin A.M."/>
            <person name="Bochicchio J."/>
            <person name="Borenstein D."/>
            <person name="Chapman S.B."/>
            <person name="Chen Z."/>
            <person name="Engels R."/>
            <person name="Freedman E."/>
            <person name="Gellesch M."/>
            <person name="Goldberg J."/>
            <person name="Griggs A."/>
            <person name="Gujja S."/>
            <person name="Heilman E.R."/>
            <person name="Heiman D.I."/>
            <person name="Hepburn T.A."/>
            <person name="Howarth C."/>
            <person name="Jen D."/>
            <person name="Larson L."/>
            <person name="Lewis B."/>
            <person name="Mehta T."/>
            <person name="Park D."/>
            <person name="Pearson M."/>
            <person name="Richards J."/>
            <person name="Roberts A."/>
            <person name="Saif S."/>
            <person name="Shea T.D."/>
            <person name="Shenoy N."/>
            <person name="Sisk P."/>
            <person name="Stolte C."/>
            <person name="Sykes S.N."/>
            <person name="Thomson T."/>
            <person name="Walk T."/>
            <person name="White J."/>
            <person name="Yandava C."/>
            <person name="Straight P."/>
            <person name="Clardy J."/>
            <person name="Hung D."/>
            <person name="Kolter R."/>
            <person name="Mekalanos J."/>
            <person name="Walker S."/>
            <person name="Walsh C.T."/>
            <person name="Wieland-Brown L.C."/>
            <person name="Haas B."/>
            <person name="Nusbaum C."/>
            <person name="Birren B."/>
        </authorList>
    </citation>
    <scope>NUCLEOTIDE SEQUENCE [LARGE SCALE GENOMIC DNA]</scope>
    <source>
        <strain evidence="2">ATCC 25486 / DSM 40338 / CBS 914.69 / JCM 4507 / NBRC 13074 / NRRL 2958 / 5647</strain>
    </source>
</reference>
<reference evidence="2" key="1">
    <citation type="submission" date="2008-02" db="EMBL/GenBank/DDBJ databases">
        <authorList>
            <consortium name="The Broad Institute Genome Sequencing Platform"/>
            <person name="Fischbach M."/>
            <person name="Ward D."/>
            <person name="Young S."/>
            <person name="Jaffe D."/>
            <person name="Gnerre S."/>
            <person name="Berlin A."/>
            <person name="Heiman D."/>
            <person name="Hepburn T."/>
            <person name="Sykes S."/>
            <person name="Alvarado L."/>
            <person name="Kodira C.D."/>
            <person name="Straight P."/>
            <person name="Clardy J."/>
            <person name="Hung D."/>
            <person name="Kolter R."/>
            <person name="Mekalanos J."/>
            <person name="Walker S."/>
            <person name="Walsh C.T."/>
            <person name="Lander E."/>
            <person name="Galagan J."/>
            <person name="Nusbaum C."/>
            <person name="Birren B."/>
        </authorList>
    </citation>
    <scope>NUCLEOTIDE SEQUENCE [LARGE SCALE GENOMIC DNA]</scope>
    <source>
        <strain evidence="2">ATCC 25486 / DSM 40338 / CBS 914.69 / JCM 4507 / NBRC 13074 / NRRL 2958 / 5647</strain>
    </source>
</reference>
<dbReference type="HOGENOM" id="CLU_2275926_0_0_11"/>
<keyword evidence="2" id="KW-1185">Reference proteome</keyword>
<sequence>MVSSPAFRRCCGQGCGVVRVRGIRVSSDDIRPELGKKRQSLTWTGQLHYAGAGPRYADDGKSGQEAHIFRHLAGRVTLCAPHAPAPCVRSRLLPVPRGHPPS</sequence>
<protein>
    <submittedName>
        <fullName evidence="1">Uncharacterized protein</fullName>
    </submittedName>
</protein>
<dbReference type="Proteomes" id="UP000002805">
    <property type="component" value="Chromosome"/>
</dbReference>
<name>B5HG98_STRE2</name>
<proteinExistence type="predicted"/>
<evidence type="ECO:0000313" key="2">
    <source>
        <dbReference type="Proteomes" id="UP000002805"/>
    </source>
</evidence>
<gene>
    <name evidence="1" type="ORF">SSDG_04182</name>
</gene>
<dbReference type="AlphaFoldDB" id="B5HG98"/>